<feature type="region of interest" description="Disordered" evidence="11">
    <location>
        <begin position="468"/>
        <end position="522"/>
    </location>
</feature>
<keyword evidence="6" id="KW-0418">Kinase</keyword>
<dbReference type="PROSITE" id="PS50011">
    <property type="entry name" value="PROTEIN_KINASE_DOM"/>
    <property type="match status" value="1"/>
</dbReference>
<feature type="compositionally biased region" description="Polar residues" evidence="11">
    <location>
        <begin position="690"/>
        <end position="699"/>
    </location>
</feature>
<dbReference type="GO" id="GO:0004709">
    <property type="term" value="F:MAP kinase kinase kinase activity"/>
    <property type="evidence" value="ECO:0007669"/>
    <property type="project" value="UniProtKB-EC"/>
</dbReference>
<dbReference type="PROSITE" id="PS00107">
    <property type="entry name" value="PROTEIN_KINASE_ATP"/>
    <property type="match status" value="1"/>
</dbReference>
<dbReference type="InterPro" id="IPR017441">
    <property type="entry name" value="Protein_kinase_ATP_BS"/>
</dbReference>
<feature type="compositionally biased region" description="Polar residues" evidence="11">
    <location>
        <begin position="981"/>
        <end position="995"/>
    </location>
</feature>
<feature type="binding site" evidence="10">
    <location>
        <position position="1181"/>
    </location>
    <ligand>
        <name>ATP</name>
        <dbReference type="ChEBI" id="CHEBI:30616"/>
    </ligand>
</feature>
<keyword evidence="7 10" id="KW-0067">ATP-binding</keyword>
<dbReference type="KEGG" id="zmk:HG535_0H01050"/>
<evidence type="ECO:0000259" key="12">
    <source>
        <dbReference type="PROSITE" id="PS50011"/>
    </source>
</evidence>
<feature type="region of interest" description="Disordered" evidence="11">
    <location>
        <begin position="410"/>
        <end position="432"/>
    </location>
</feature>
<dbReference type="InterPro" id="IPR013761">
    <property type="entry name" value="SAM/pointed_sf"/>
</dbReference>
<dbReference type="PROSITE" id="PS00108">
    <property type="entry name" value="PROTEIN_KINASE_ST"/>
    <property type="match status" value="1"/>
</dbReference>
<protein>
    <recommendedName>
        <fullName evidence="2">mitogen-activated protein kinase kinase kinase</fullName>
        <ecNumber evidence="2">2.7.11.25</ecNumber>
    </recommendedName>
</protein>
<keyword evidence="4" id="KW-0808">Transferase</keyword>
<sequence length="1457" mass="162010">MPFLRKITGNGHSHSRSGSGSSIKTWSQESSSSNPHRHAARLPSKSSISKKTLSPECRNSVASGDSHHSSSSESLSNKEKPAAVEESIFGFEDHGSSSGRTQNGSHYFGSESASFVASPDTRKSSGGSLNSLSFDKLILSWDPTDPDEWTMKRVASWLKFHEFPESWISFFRKHQVSGHKFIRLLAYDNFAVYEKYLALSKNASYTRFQYLLKQTMKKNVSNNHLRQKSLDKIKDSKSSNESIRSKHGKNLSQNDIHSYRSASESALTTITKTNVTKPEENISTVAVRTHQKTRSAGALYRRSLISLRGSSSGSPEVMKQPANIKLNIPPRPPSIIENSGDTSKSASPPVSPSYPSIFRKHQKSSSSESSLLNTLFGSNNSSTNHDEQLIRSYSNISNMSNENTTKTKNHAFEASSSSPLKQSPVVHDEKNSLWEKLKRRSQMPGSAITAQPSPLASPFVVPPTLPVPVSSPTASSDLTSDKSAGTLTPADADPSTAMPTPSRQANQSTMNFKKPNNGVHSANDKKEFYEKSFLLDDKYYPLRSKDTGNDRYVLITKDNRSFIPMNIGMITSLDEFKDSVTLILGIAHKDITIHLTDFGCEIGSALCDSILERLRSSLFLNTAGKIFIKDQTKMNLKSKPTSLSADHHLRSVQSKNSVRSVSNSVANSNDEISIVTSSSDLTSFDDLNSGQTRRYPQTPNHYYENAGNNNNGEELNYWNVKDHILEGRVSPKVAKYLNQGTSANSELSTEVGRKGTFQILRKDDANEIDFNKRRESPYTQTELAPKREAPKPPTTSSPQRSLSISSQVSAPYLRTNNSKLYRRRNSKPVAPMLMGSPIESLSPSSETVITSYTPGSSHVLVPQPYKGASENPRKLKSDEELQTNPVSAFINKKRTNRSDSTTSSNSNFHMPPTLLKRGSSKRIVSSASAADIFEENDITFADAPELSESDSESNRSSSSDDIIWSKPQETSTEEDKKLSKIPSQETTNSEISSAIKSHKLERKMTLRPSPEVVYQNLEKFFPRANLDKPVLEGTTPPASPKSSDNMKMSKVIDEKLTQQHNNHKSATINSDTISAKNEKTEVSHVSKERLPKRAKTIRTIAHEASEARKQSMKLRRQNTKMWGTKTVEVTDKRLVSINKSKNSKGEYREFAWMKGEMIGKGSFGAVYLCLNVTTGEMMAVKQVEVPKYGSQSEAIVQTVEALRSEVSTLKNLDHLNIVQYLGFEVKENIYSLFLEYVAGGSVGSLIRMYGRFDEVMIKHLTTQVLRGLSYLHSRGILHRDMKADNLLLDQDGVCKISDFGISRKSQDIYSNYDMTMRGTVFWMAPEMVDTTQGYSAKVDIWSLGCIVLEMFAGKRPWSNFEVVAAMFKIGKSKSAPPIPEDTLPLISKSGREFLDDCFKIDPEKRPTADKLLSHPFIQCNKLFDFKATNLASLIKSNDKLNSTRLRVGSHDNMLNKS</sequence>
<keyword evidence="5 10" id="KW-0547">Nucleotide-binding</keyword>
<dbReference type="Pfam" id="PF00069">
    <property type="entry name" value="Pkinase"/>
    <property type="match status" value="1"/>
</dbReference>
<dbReference type="SUPFAM" id="SSF56112">
    <property type="entry name" value="Protein kinase-like (PK-like)"/>
    <property type="match status" value="1"/>
</dbReference>
<feature type="region of interest" description="Disordered" evidence="11">
    <location>
        <begin position="1"/>
        <end position="79"/>
    </location>
</feature>
<reference evidence="13 14" key="1">
    <citation type="submission" date="2020-07" db="EMBL/GenBank/DDBJ databases">
        <title>The yeast mating-type switching endonuclease HO is a domesticated member of an unorthodox homing genetic element family.</title>
        <authorList>
            <person name="Coughlan A.Y."/>
            <person name="Lombardi L."/>
            <person name="Braun-Galleani S."/>
            <person name="Martos A.R."/>
            <person name="Galeote V."/>
            <person name="Bigey F."/>
            <person name="Dequin S."/>
            <person name="Byrne K.P."/>
            <person name="Wolfe K.H."/>
        </authorList>
    </citation>
    <scope>NUCLEOTIDE SEQUENCE [LARGE SCALE GENOMIC DNA]</scope>
    <source>
        <strain evidence="13 14">NRRL Y-6702</strain>
    </source>
</reference>
<dbReference type="FunFam" id="3.30.200.20:FF:000387">
    <property type="entry name" value="Serine/threonine-protein kinase STE11"/>
    <property type="match status" value="1"/>
</dbReference>
<evidence type="ECO:0000256" key="10">
    <source>
        <dbReference type="PROSITE-ProRule" id="PRU10141"/>
    </source>
</evidence>
<comment type="similarity">
    <text evidence="1">Belongs to the protein kinase superfamily. STE Ser/Thr protein kinase family. MAP kinase kinase kinase subfamily.</text>
</comment>
<organism evidence="13 14">
    <name type="scientific">Zygotorulaspora mrakii</name>
    <name type="common">Zygosaccharomyces mrakii</name>
    <dbReference type="NCBI Taxonomy" id="42260"/>
    <lineage>
        <taxon>Eukaryota</taxon>
        <taxon>Fungi</taxon>
        <taxon>Dikarya</taxon>
        <taxon>Ascomycota</taxon>
        <taxon>Saccharomycotina</taxon>
        <taxon>Saccharomycetes</taxon>
        <taxon>Saccharomycetales</taxon>
        <taxon>Saccharomycetaceae</taxon>
        <taxon>Zygotorulaspora</taxon>
    </lineage>
</organism>
<comment type="catalytic activity">
    <reaction evidence="9">
        <text>L-seryl-[protein] + ATP = O-phospho-L-seryl-[protein] + ADP + H(+)</text>
        <dbReference type="Rhea" id="RHEA:17989"/>
        <dbReference type="Rhea" id="RHEA-COMP:9863"/>
        <dbReference type="Rhea" id="RHEA-COMP:11604"/>
        <dbReference type="ChEBI" id="CHEBI:15378"/>
        <dbReference type="ChEBI" id="CHEBI:29999"/>
        <dbReference type="ChEBI" id="CHEBI:30616"/>
        <dbReference type="ChEBI" id="CHEBI:83421"/>
        <dbReference type="ChEBI" id="CHEBI:456216"/>
        <dbReference type="EC" id="2.7.11.25"/>
    </reaction>
</comment>
<feature type="compositionally biased region" description="Low complexity" evidence="11">
    <location>
        <begin position="9"/>
        <end position="22"/>
    </location>
</feature>
<evidence type="ECO:0000256" key="7">
    <source>
        <dbReference type="ARBA" id="ARBA00022840"/>
    </source>
</evidence>
<feature type="region of interest" description="Disordered" evidence="11">
    <location>
        <begin position="223"/>
        <end position="257"/>
    </location>
</feature>
<evidence type="ECO:0000256" key="8">
    <source>
        <dbReference type="ARBA" id="ARBA00047559"/>
    </source>
</evidence>
<dbReference type="InterPro" id="IPR011009">
    <property type="entry name" value="Kinase-like_dom_sf"/>
</dbReference>
<feature type="compositionally biased region" description="Basic and acidic residues" evidence="11">
    <location>
        <begin position="65"/>
        <end position="79"/>
    </location>
</feature>
<feature type="compositionally biased region" description="Low complexity" evidence="11">
    <location>
        <begin position="700"/>
        <end position="710"/>
    </location>
</feature>
<evidence type="ECO:0000256" key="4">
    <source>
        <dbReference type="ARBA" id="ARBA00022679"/>
    </source>
</evidence>
<name>A0A7H9B9U6_ZYGMR</name>
<evidence type="ECO:0000256" key="11">
    <source>
        <dbReference type="SAM" id="MobiDB-lite"/>
    </source>
</evidence>
<feature type="region of interest" description="Disordered" evidence="11">
    <location>
        <begin position="308"/>
        <end position="371"/>
    </location>
</feature>
<dbReference type="InterPro" id="IPR008271">
    <property type="entry name" value="Ser/Thr_kinase_AS"/>
</dbReference>
<feature type="compositionally biased region" description="Low complexity" evidence="11">
    <location>
        <begin position="898"/>
        <end position="907"/>
    </location>
</feature>
<dbReference type="EMBL" id="CP058611">
    <property type="protein sequence ID" value="QLG74779.1"/>
    <property type="molecule type" value="Genomic_DNA"/>
</dbReference>
<gene>
    <name evidence="13" type="ORF">HG535_0H01050</name>
</gene>
<dbReference type="PANTHER" id="PTHR11584:SF369">
    <property type="entry name" value="MITOGEN-ACTIVATED PROTEIN KINASE KINASE KINASE 19-RELATED"/>
    <property type="match status" value="1"/>
</dbReference>
<dbReference type="RefSeq" id="XP_037146504.1">
    <property type="nucleotide sequence ID" value="XM_037290609.1"/>
</dbReference>
<dbReference type="Gene3D" id="1.10.510.10">
    <property type="entry name" value="Transferase(Phosphotransferase) domain 1"/>
    <property type="match status" value="1"/>
</dbReference>
<dbReference type="FunFam" id="1.10.510.10:FF:000182">
    <property type="entry name" value="MAP kinase kinase kinase mkh1"/>
    <property type="match status" value="1"/>
</dbReference>
<feature type="compositionally biased region" description="Polar residues" evidence="11">
    <location>
        <begin position="497"/>
        <end position="511"/>
    </location>
</feature>
<feature type="region of interest" description="Disordered" evidence="11">
    <location>
        <begin position="768"/>
        <end position="811"/>
    </location>
</feature>
<dbReference type="SUPFAM" id="SSF47769">
    <property type="entry name" value="SAM/Pointed domain"/>
    <property type="match status" value="1"/>
</dbReference>
<evidence type="ECO:0000256" key="6">
    <source>
        <dbReference type="ARBA" id="ARBA00022777"/>
    </source>
</evidence>
<dbReference type="OrthoDB" id="266718at2759"/>
<accession>A0A7H9B9U6</accession>
<dbReference type="EC" id="2.7.11.25" evidence="2"/>
<feature type="compositionally biased region" description="Polar residues" evidence="11">
    <location>
        <begin position="23"/>
        <end position="34"/>
    </location>
</feature>
<feature type="region of interest" description="Disordered" evidence="11">
    <location>
        <begin position="685"/>
        <end position="710"/>
    </location>
</feature>
<feature type="compositionally biased region" description="Low complexity" evidence="11">
    <location>
        <begin position="343"/>
        <end position="356"/>
    </location>
</feature>
<evidence type="ECO:0000256" key="3">
    <source>
        <dbReference type="ARBA" id="ARBA00022527"/>
    </source>
</evidence>
<feature type="compositionally biased region" description="Low complexity" evidence="11">
    <location>
        <begin position="796"/>
        <end position="809"/>
    </location>
</feature>
<dbReference type="GO" id="GO:0005524">
    <property type="term" value="F:ATP binding"/>
    <property type="evidence" value="ECO:0007669"/>
    <property type="project" value="UniProtKB-UniRule"/>
</dbReference>
<dbReference type="SMART" id="SM00220">
    <property type="entry name" value="S_TKc"/>
    <property type="match status" value="1"/>
</dbReference>
<evidence type="ECO:0000256" key="2">
    <source>
        <dbReference type="ARBA" id="ARBA00012406"/>
    </source>
</evidence>
<feature type="region of interest" description="Disordered" evidence="11">
    <location>
        <begin position="941"/>
        <end position="996"/>
    </location>
</feature>
<dbReference type="GeneID" id="59238581"/>
<evidence type="ECO:0000256" key="9">
    <source>
        <dbReference type="ARBA" id="ARBA00048329"/>
    </source>
</evidence>
<evidence type="ECO:0000313" key="13">
    <source>
        <dbReference type="EMBL" id="QLG74779.1"/>
    </source>
</evidence>
<dbReference type="GO" id="GO:0000196">
    <property type="term" value="P:cell integrity MAPK cascade"/>
    <property type="evidence" value="ECO:0007669"/>
    <property type="project" value="UniProtKB-ARBA"/>
</dbReference>
<keyword evidence="14" id="KW-1185">Reference proteome</keyword>
<dbReference type="Proteomes" id="UP000509704">
    <property type="component" value="Chromosome 8"/>
</dbReference>
<proteinExistence type="inferred from homology"/>
<evidence type="ECO:0000313" key="14">
    <source>
        <dbReference type="Proteomes" id="UP000509704"/>
    </source>
</evidence>
<feature type="compositionally biased region" description="Basic and acidic residues" evidence="11">
    <location>
        <begin position="228"/>
        <end position="238"/>
    </location>
</feature>
<feature type="compositionally biased region" description="Polar residues" evidence="11">
    <location>
        <begin position="477"/>
        <end position="486"/>
    </location>
</feature>
<dbReference type="PANTHER" id="PTHR11584">
    <property type="entry name" value="SERINE/THREONINE PROTEIN KINASE"/>
    <property type="match status" value="1"/>
</dbReference>
<feature type="domain" description="Protein kinase" evidence="12">
    <location>
        <begin position="1152"/>
        <end position="1417"/>
    </location>
</feature>
<feature type="region of interest" description="Disordered" evidence="11">
    <location>
        <begin position="860"/>
        <end position="920"/>
    </location>
</feature>
<evidence type="ECO:0000256" key="5">
    <source>
        <dbReference type="ARBA" id="ARBA00022741"/>
    </source>
</evidence>
<evidence type="ECO:0000256" key="1">
    <source>
        <dbReference type="ARBA" id="ARBA00006529"/>
    </source>
</evidence>
<keyword evidence="3" id="KW-0723">Serine/threonine-protein kinase</keyword>
<comment type="catalytic activity">
    <reaction evidence="8">
        <text>L-threonyl-[protein] + ATP = O-phospho-L-threonyl-[protein] + ADP + H(+)</text>
        <dbReference type="Rhea" id="RHEA:46608"/>
        <dbReference type="Rhea" id="RHEA-COMP:11060"/>
        <dbReference type="Rhea" id="RHEA-COMP:11605"/>
        <dbReference type="ChEBI" id="CHEBI:15378"/>
        <dbReference type="ChEBI" id="CHEBI:30013"/>
        <dbReference type="ChEBI" id="CHEBI:30616"/>
        <dbReference type="ChEBI" id="CHEBI:61977"/>
        <dbReference type="ChEBI" id="CHEBI:456216"/>
        <dbReference type="EC" id="2.7.11.25"/>
    </reaction>
</comment>
<dbReference type="InterPro" id="IPR000719">
    <property type="entry name" value="Prot_kinase_dom"/>
</dbReference>